<name>A0ABS8EFF5_9ACTN</name>
<evidence type="ECO:0000313" key="2">
    <source>
        <dbReference type="EMBL" id="MCC0099765.1"/>
    </source>
</evidence>
<organism evidence="2 3">
    <name type="scientific">Streptomyces flavotricini</name>
    <dbReference type="NCBI Taxonomy" id="66888"/>
    <lineage>
        <taxon>Bacteria</taxon>
        <taxon>Bacillati</taxon>
        <taxon>Actinomycetota</taxon>
        <taxon>Actinomycetes</taxon>
        <taxon>Kitasatosporales</taxon>
        <taxon>Streptomycetaceae</taxon>
        <taxon>Streptomyces</taxon>
    </lineage>
</organism>
<reference evidence="2 3" key="1">
    <citation type="submission" date="2021-08" db="EMBL/GenBank/DDBJ databases">
        <title>Genomic Architecture of Streptomyces flavotricini NGL1 and Streptomyces erythrochromogenes HMS4 With Differential Plant Beneficial attributes and laccase production capabilities.</title>
        <authorList>
            <person name="Salwan R."/>
            <person name="Kaur R."/>
            <person name="Sharma V."/>
        </authorList>
    </citation>
    <scope>NUCLEOTIDE SEQUENCE [LARGE SCALE GENOMIC DNA]</scope>
    <source>
        <strain evidence="2 3">NGL1</strain>
    </source>
</reference>
<comment type="caution">
    <text evidence="2">The sequence shown here is derived from an EMBL/GenBank/DDBJ whole genome shotgun (WGS) entry which is preliminary data.</text>
</comment>
<sequence>MRRGSRTATGVGGADRAAPARRWSAPAVAGAAGGAAALGFGGLYAAGPLPAGEEIASVTKVRGIGIGGLSRTEAGRRLDAELGPATAAPLGLRIGERTERAEPAALGLSLDTAVTVGRAARSGSDPVSVIGRLPSFGDPDARPVVRLDEKTARSALDGIGGRTGQEVSEGTVTFEKGKVKPVPPVTRPVEAKRRPDGSRRVTVAEEVRAAPRTHVKQPATRTDTGPEYEPQSPLEGFDVAVDRVFVQGGQEVEREMMKTRYTPRDSVTCG</sequence>
<dbReference type="Proteomes" id="UP001520654">
    <property type="component" value="Unassembled WGS sequence"/>
</dbReference>
<feature type="region of interest" description="Disordered" evidence="1">
    <location>
        <begin position="1"/>
        <end position="23"/>
    </location>
</feature>
<feature type="region of interest" description="Disordered" evidence="1">
    <location>
        <begin position="208"/>
        <end position="236"/>
    </location>
</feature>
<accession>A0ABS8EFF5</accession>
<keyword evidence="3" id="KW-1185">Reference proteome</keyword>
<gene>
    <name evidence="2" type="ORF">K7B10_34295</name>
</gene>
<dbReference type="EMBL" id="JAINUL010000001">
    <property type="protein sequence ID" value="MCC0099765.1"/>
    <property type="molecule type" value="Genomic_DNA"/>
</dbReference>
<proteinExistence type="predicted"/>
<dbReference type="RefSeq" id="WP_229342797.1">
    <property type="nucleotide sequence ID" value="NZ_JAINUL010000001.1"/>
</dbReference>
<evidence type="ECO:0000313" key="3">
    <source>
        <dbReference type="Proteomes" id="UP001520654"/>
    </source>
</evidence>
<feature type="compositionally biased region" description="Low complexity" evidence="1">
    <location>
        <begin position="14"/>
        <end position="23"/>
    </location>
</feature>
<protein>
    <submittedName>
        <fullName evidence="2">Uncharacterized protein</fullName>
    </submittedName>
</protein>
<evidence type="ECO:0000256" key="1">
    <source>
        <dbReference type="SAM" id="MobiDB-lite"/>
    </source>
</evidence>